<evidence type="ECO:0000313" key="1">
    <source>
        <dbReference type="EMBL" id="KAJ7067721.1"/>
    </source>
</evidence>
<name>A0AAD6XFW6_9AGAR</name>
<gene>
    <name evidence="1" type="ORF">B0H15DRAFT_794100</name>
</gene>
<keyword evidence="2" id="KW-1185">Reference proteome</keyword>
<reference evidence="1" key="1">
    <citation type="submission" date="2023-03" db="EMBL/GenBank/DDBJ databases">
        <title>Massive genome expansion in bonnet fungi (Mycena s.s.) driven by repeated elements and novel gene families across ecological guilds.</title>
        <authorList>
            <consortium name="Lawrence Berkeley National Laboratory"/>
            <person name="Harder C.B."/>
            <person name="Miyauchi S."/>
            <person name="Viragh M."/>
            <person name="Kuo A."/>
            <person name="Thoen E."/>
            <person name="Andreopoulos B."/>
            <person name="Lu D."/>
            <person name="Skrede I."/>
            <person name="Drula E."/>
            <person name="Henrissat B."/>
            <person name="Morin E."/>
            <person name="Kohler A."/>
            <person name="Barry K."/>
            <person name="LaButti K."/>
            <person name="Morin E."/>
            <person name="Salamov A."/>
            <person name="Lipzen A."/>
            <person name="Mereny Z."/>
            <person name="Hegedus B."/>
            <person name="Baldrian P."/>
            <person name="Stursova M."/>
            <person name="Weitz H."/>
            <person name="Taylor A."/>
            <person name="Grigoriev I.V."/>
            <person name="Nagy L.G."/>
            <person name="Martin F."/>
            <person name="Kauserud H."/>
        </authorList>
    </citation>
    <scope>NUCLEOTIDE SEQUENCE</scope>
    <source>
        <strain evidence="1">CBHHK173m</strain>
    </source>
</reference>
<accession>A0AAD6XFW6</accession>
<organism evidence="1 2">
    <name type="scientific">Mycena belliarum</name>
    <dbReference type="NCBI Taxonomy" id="1033014"/>
    <lineage>
        <taxon>Eukaryota</taxon>
        <taxon>Fungi</taxon>
        <taxon>Dikarya</taxon>
        <taxon>Basidiomycota</taxon>
        <taxon>Agaricomycotina</taxon>
        <taxon>Agaricomycetes</taxon>
        <taxon>Agaricomycetidae</taxon>
        <taxon>Agaricales</taxon>
        <taxon>Marasmiineae</taxon>
        <taxon>Mycenaceae</taxon>
        <taxon>Mycena</taxon>
    </lineage>
</organism>
<proteinExistence type="predicted"/>
<dbReference type="AlphaFoldDB" id="A0AAD6XFW6"/>
<evidence type="ECO:0000313" key="2">
    <source>
        <dbReference type="Proteomes" id="UP001222325"/>
    </source>
</evidence>
<comment type="caution">
    <text evidence="1">The sequence shown here is derived from an EMBL/GenBank/DDBJ whole genome shotgun (WGS) entry which is preliminary data.</text>
</comment>
<protein>
    <submittedName>
        <fullName evidence="1">Uncharacterized protein</fullName>
    </submittedName>
</protein>
<dbReference type="Proteomes" id="UP001222325">
    <property type="component" value="Unassembled WGS sequence"/>
</dbReference>
<dbReference type="EMBL" id="JARJCN010000152">
    <property type="protein sequence ID" value="KAJ7067721.1"/>
    <property type="molecule type" value="Genomic_DNA"/>
</dbReference>
<sequence>MDEVIASGRKPIPFAHIKRRNKRNKTITEQGQLPRPATLREHIRAERAIPTELDAAELPAARSGYAGKVGETWGSKKPRSLKELLGLGFTLIKWDGFESRPIVDVHGRIIAALVGQPRSADYAAAAARAFDAIESERQAARYTAAAAHHRCGNYFTLHAGLSYGKGQRVPSRLDNGIHSALLTRLLANSDVKRLAIFASAAFALWAPNVYNYYKQCDTALHGHFPNLKRNFDKSIFACATFNFGPNVSLGASYDLRCPQILRKSCANSTDYHYILSNCGLRKWCANFKFA</sequence>